<dbReference type="InterPro" id="IPR002347">
    <property type="entry name" value="SDR_fam"/>
</dbReference>
<name>A0A344LCZ3_9PSEU</name>
<dbReference type="KEGG" id="aab:A4R43_28395"/>
<gene>
    <name evidence="1" type="ORF">A4R43_28395</name>
</gene>
<dbReference type="Gene3D" id="3.40.50.720">
    <property type="entry name" value="NAD(P)-binding Rossmann-like Domain"/>
    <property type="match status" value="1"/>
</dbReference>
<dbReference type="PANTHER" id="PTHR44656:SF7">
    <property type="entry name" value="DEHYDROGENASE_REDUCTASE SDR FAMILY MEMBER 12"/>
    <property type="match status" value="1"/>
</dbReference>
<dbReference type="SUPFAM" id="SSF51735">
    <property type="entry name" value="NAD(P)-binding Rossmann-fold domains"/>
    <property type="match status" value="1"/>
</dbReference>
<dbReference type="AlphaFoldDB" id="A0A344LCZ3"/>
<dbReference type="Pfam" id="PF00106">
    <property type="entry name" value="adh_short"/>
    <property type="match status" value="1"/>
</dbReference>
<keyword evidence="2" id="KW-1185">Reference proteome</keyword>
<dbReference type="RefSeq" id="WP_113695148.1">
    <property type="nucleotide sequence ID" value="NZ_CP015163.1"/>
</dbReference>
<proteinExistence type="predicted"/>
<dbReference type="OrthoDB" id="3772961at2"/>
<dbReference type="InterPro" id="IPR036291">
    <property type="entry name" value="NAD(P)-bd_dom_sf"/>
</dbReference>
<organism evidence="1 2">
    <name type="scientific">Amycolatopsis albispora</name>
    <dbReference type="NCBI Taxonomy" id="1804986"/>
    <lineage>
        <taxon>Bacteria</taxon>
        <taxon>Bacillati</taxon>
        <taxon>Actinomycetota</taxon>
        <taxon>Actinomycetes</taxon>
        <taxon>Pseudonocardiales</taxon>
        <taxon>Pseudonocardiaceae</taxon>
        <taxon>Amycolatopsis</taxon>
    </lineage>
</organism>
<dbReference type="EMBL" id="CP015163">
    <property type="protein sequence ID" value="AXB45917.1"/>
    <property type="molecule type" value="Genomic_DNA"/>
</dbReference>
<reference evidence="1 2" key="1">
    <citation type="submission" date="2016-04" db="EMBL/GenBank/DDBJ databases">
        <title>Complete genome sequence and analysis of deep-sea sediment isolate, Amycolatopsis sp. WP1.</title>
        <authorList>
            <person name="Wang H."/>
            <person name="Chen S."/>
            <person name="Wu Q."/>
        </authorList>
    </citation>
    <scope>NUCLEOTIDE SEQUENCE [LARGE SCALE GENOMIC DNA]</scope>
    <source>
        <strain evidence="1 2">WP1</strain>
    </source>
</reference>
<dbReference type="InterPro" id="IPR052992">
    <property type="entry name" value="SDR_member_12"/>
</dbReference>
<protein>
    <submittedName>
        <fullName evidence="1">Dehydrogenase</fullName>
    </submittedName>
</protein>
<sequence length="316" mass="34401">MSVLPRVLDVVADRAVVPGYTKLGFLLRRRFWDPLPPDALRGKVVVITGANSGLGKAAATGMARLGAEVRLVVRDPQRGERAKADILAEVPGAALRVDRCDVSDLDDVRRFAATVSELDVLVHNAGTMPAARAETTQGNELTLATHVLGPHLLTGLLVPVLREGVPGRVIFVSSGGMYTQPLRVDDPQYREGEYNGTKAYARTKRMQVVLALLWGRRLECDGITVHSTHPGWAATPGVTGSLPGFAKVMGPLLRDAGQGADTVIWLAAAEEGGRPETTGRFWHDRAPRPAHYLPRTRETAAQRDALWQFCEERTRR</sequence>
<dbReference type="PANTHER" id="PTHR44656">
    <property type="entry name" value="DEHYDROGENASE/REDUCTASE SDR FAMILY MEMBER 12"/>
    <property type="match status" value="1"/>
</dbReference>
<evidence type="ECO:0000313" key="2">
    <source>
        <dbReference type="Proteomes" id="UP000250434"/>
    </source>
</evidence>
<accession>A0A344LCZ3</accession>
<dbReference type="PRINTS" id="PR00081">
    <property type="entry name" value="GDHRDH"/>
</dbReference>
<evidence type="ECO:0000313" key="1">
    <source>
        <dbReference type="EMBL" id="AXB45917.1"/>
    </source>
</evidence>
<dbReference type="Proteomes" id="UP000250434">
    <property type="component" value="Chromosome"/>
</dbReference>